<dbReference type="KEGG" id="vcw:GJQ55_11815"/>
<gene>
    <name evidence="2" type="ORF">GJQ55_11815</name>
</gene>
<keyword evidence="1" id="KW-0732">Signal</keyword>
<protein>
    <recommendedName>
        <fullName evidence="4">Nucleoside-binding outer membrane protein</fullName>
    </recommendedName>
</protein>
<evidence type="ECO:0000256" key="1">
    <source>
        <dbReference type="SAM" id="SignalP"/>
    </source>
</evidence>
<reference evidence="2 3" key="1">
    <citation type="submission" date="2019-11" db="EMBL/GenBank/DDBJ databases">
        <title>Venatorbacter sp. nov. a predator of Campylobacter and other Gram-negative bacteria.</title>
        <authorList>
            <person name="Saeedi A."/>
            <person name="Cummings N.J."/>
            <person name="Connerton I.F."/>
            <person name="Connerton P.L."/>
        </authorList>
    </citation>
    <scope>NUCLEOTIDE SEQUENCE [LARGE SCALE GENOMIC DNA]</scope>
    <source>
        <strain evidence="2">XL5</strain>
    </source>
</reference>
<accession>A0A9X7UXZ3</accession>
<dbReference type="AlphaFoldDB" id="A0A9X7UXZ3"/>
<dbReference type="InterPro" id="IPR036777">
    <property type="entry name" value="Channel_Tsx-like_sf"/>
</dbReference>
<proteinExistence type="predicted"/>
<dbReference type="Gene3D" id="2.40.230.20">
    <property type="entry name" value="Nucleoside-specific channel-forming protein, Tsx-like"/>
    <property type="match status" value="1"/>
</dbReference>
<name>A0A9X7UXZ3_9GAMM</name>
<dbReference type="SUPFAM" id="SSF111364">
    <property type="entry name" value="Tsx-like channel"/>
    <property type="match status" value="1"/>
</dbReference>
<sequence length="249" mass="27591">MKKNLLLAAGVSVLSLSAQAEQFWADNSFSLLYGDNYKMVPAGENTRATVMTLEHVSGHSWGGMFFFIDRVNSGEGAYDETYGELSPSISLAKFDGFVKGINAAFTYEFSSSTTSTASYPYNTFSQDNYLAGVGVDLAIPGADYFSATVYRSKNNTSFDSFYDNQLTLVYGWSLGNVTLDGYLDYTPGRNGRKTELSIAPQLTYNIGPMLGLKNKVKVGIEYSYWRNKFATPEDNDDQHNASLLLKWHL</sequence>
<dbReference type="RefSeq" id="WP_228345180.1">
    <property type="nucleotide sequence ID" value="NZ_CP046056.1"/>
</dbReference>
<evidence type="ECO:0000313" key="2">
    <source>
        <dbReference type="EMBL" id="QQD25117.1"/>
    </source>
</evidence>
<keyword evidence="3" id="KW-1185">Reference proteome</keyword>
<dbReference type="Proteomes" id="UP000596074">
    <property type="component" value="Chromosome"/>
</dbReference>
<evidence type="ECO:0008006" key="4">
    <source>
        <dbReference type="Google" id="ProtNLM"/>
    </source>
</evidence>
<dbReference type="GO" id="GO:0009279">
    <property type="term" value="C:cell outer membrane"/>
    <property type="evidence" value="ECO:0007669"/>
    <property type="project" value="InterPro"/>
</dbReference>
<feature type="signal peptide" evidence="1">
    <location>
        <begin position="1"/>
        <end position="20"/>
    </location>
</feature>
<evidence type="ECO:0000313" key="3">
    <source>
        <dbReference type="Proteomes" id="UP000596074"/>
    </source>
</evidence>
<dbReference type="EMBL" id="CP046056">
    <property type="protein sequence ID" value="QQD25117.1"/>
    <property type="molecule type" value="Genomic_DNA"/>
</dbReference>
<organism evidence="2 3">
    <name type="scientific">Venatoribacter cucullus</name>
    <dbReference type="NCBI Taxonomy" id="2661630"/>
    <lineage>
        <taxon>Bacteria</taxon>
        <taxon>Pseudomonadati</taxon>
        <taxon>Pseudomonadota</taxon>
        <taxon>Gammaproteobacteria</taxon>
        <taxon>Oceanospirillales</taxon>
        <taxon>Oceanospirillaceae</taxon>
        <taxon>Venatoribacter</taxon>
    </lineage>
</organism>
<feature type="chain" id="PRO_5040792480" description="Nucleoside-binding outer membrane protein" evidence="1">
    <location>
        <begin position="21"/>
        <end position="249"/>
    </location>
</feature>